<evidence type="ECO:0000313" key="3">
    <source>
        <dbReference type="EMBL" id="OXV10361.1"/>
    </source>
</evidence>
<gene>
    <name evidence="3" type="ORF">Egran_01878</name>
</gene>
<feature type="compositionally biased region" description="Polar residues" evidence="1">
    <location>
        <begin position="1"/>
        <end position="18"/>
    </location>
</feature>
<dbReference type="AlphaFoldDB" id="A0A232M1S3"/>
<dbReference type="PANTHER" id="PTHR38113">
    <property type="match status" value="1"/>
</dbReference>
<dbReference type="OrthoDB" id="5381833at2759"/>
<dbReference type="PANTHER" id="PTHR38113:SF2">
    <property type="entry name" value="DUF2293 DOMAIN-CONTAINING PROTEIN"/>
    <property type="match status" value="1"/>
</dbReference>
<feature type="region of interest" description="Disordered" evidence="1">
    <location>
        <begin position="1"/>
        <end position="21"/>
    </location>
</feature>
<feature type="domain" description="DUF2293" evidence="2">
    <location>
        <begin position="127"/>
        <end position="210"/>
    </location>
</feature>
<name>A0A232M1S3_9EURO</name>
<dbReference type="Proteomes" id="UP000243515">
    <property type="component" value="Unassembled WGS sequence"/>
</dbReference>
<reference evidence="3 4" key="1">
    <citation type="journal article" date="2015" name="Environ. Microbiol.">
        <title>Metagenome sequence of Elaphomyces granulatus from sporocarp tissue reveals Ascomycota ectomycorrhizal fingerprints of genome expansion and a Proteobacteria-rich microbiome.</title>
        <authorList>
            <person name="Quandt C.A."/>
            <person name="Kohler A."/>
            <person name="Hesse C.N."/>
            <person name="Sharpton T.J."/>
            <person name="Martin F."/>
            <person name="Spatafora J.W."/>
        </authorList>
    </citation>
    <scope>NUCLEOTIDE SEQUENCE [LARGE SCALE GENOMIC DNA]</scope>
    <source>
        <strain evidence="3 4">OSC145934</strain>
    </source>
</reference>
<comment type="caution">
    <text evidence="3">The sequence shown here is derived from an EMBL/GenBank/DDBJ whole genome shotgun (WGS) entry which is preliminary data.</text>
</comment>
<accession>A0A232M1S3</accession>
<sequence>MPTTVPAASNAAENFTSREPSRHTKLGIHNIDLFERTCVEGDPMPTDYVFVPKGDVYITRHCKSQTKNSKRNLYIVYDNRGKRSLGIRVPADTYLNVVEQAAETADSRATAVKHRDEKYLSQARSLLRAQFPDMPASVTEKVLQHAYMKGSGRVGRKRTVKDERKIRLAVEAHIRHAHTEYKDMLEAGVDRQTARDRVWDSVQDLRDKWGGSDNKLKARSTERGVKKARATGLKSAAATRSRREVLVNLRRRT</sequence>
<dbReference type="Pfam" id="PF10056">
    <property type="entry name" value="DUF2293"/>
    <property type="match status" value="1"/>
</dbReference>
<dbReference type="EMBL" id="NPHW01002967">
    <property type="protein sequence ID" value="OXV10361.1"/>
    <property type="molecule type" value="Genomic_DNA"/>
</dbReference>
<dbReference type="InterPro" id="IPR018744">
    <property type="entry name" value="DUF2293"/>
</dbReference>
<organism evidence="3 4">
    <name type="scientific">Elaphomyces granulatus</name>
    <dbReference type="NCBI Taxonomy" id="519963"/>
    <lineage>
        <taxon>Eukaryota</taxon>
        <taxon>Fungi</taxon>
        <taxon>Dikarya</taxon>
        <taxon>Ascomycota</taxon>
        <taxon>Pezizomycotina</taxon>
        <taxon>Eurotiomycetes</taxon>
        <taxon>Eurotiomycetidae</taxon>
        <taxon>Eurotiales</taxon>
        <taxon>Elaphomycetaceae</taxon>
        <taxon>Elaphomyces</taxon>
    </lineage>
</organism>
<protein>
    <recommendedName>
        <fullName evidence="2">DUF2293 domain-containing protein</fullName>
    </recommendedName>
</protein>
<evidence type="ECO:0000313" key="4">
    <source>
        <dbReference type="Proteomes" id="UP000243515"/>
    </source>
</evidence>
<evidence type="ECO:0000259" key="2">
    <source>
        <dbReference type="Pfam" id="PF10056"/>
    </source>
</evidence>
<evidence type="ECO:0000256" key="1">
    <source>
        <dbReference type="SAM" id="MobiDB-lite"/>
    </source>
</evidence>
<keyword evidence="4" id="KW-1185">Reference proteome</keyword>
<proteinExistence type="predicted"/>